<dbReference type="InterPro" id="IPR038120">
    <property type="entry name" value="Rpb1_funnel_sf"/>
</dbReference>
<evidence type="ECO:0000256" key="1">
    <source>
        <dbReference type="ARBA" id="ARBA00022478"/>
    </source>
</evidence>
<dbReference type="InterPro" id="IPR007081">
    <property type="entry name" value="RNA_pol_Rpb1_5"/>
</dbReference>
<dbReference type="Pfam" id="PF05000">
    <property type="entry name" value="RNA_pol_Rpb1_4"/>
    <property type="match status" value="1"/>
</dbReference>
<dbReference type="EMBL" id="MK500588">
    <property type="protein sequence ID" value="QBK92902.1"/>
    <property type="molecule type" value="Genomic_DNA"/>
</dbReference>
<evidence type="ECO:0000256" key="4">
    <source>
        <dbReference type="ARBA" id="ARBA00023163"/>
    </source>
</evidence>
<dbReference type="PANTHER" id="PTHR19376:SF32">
    <property type="entry name" value="DNA-DIRECTED RNA POLYMERASE III SUBUNIT RPC1"/>
    <property type="match status" value="1"/>
</dbReference>
<dbReference type="Pfam" id="PF04998">
    <property type="entry name" value="RNA_pol_Rpb1_5"/>
    <property type="match status" value="1"/>
</dbReference>
<evidence type="ECO:0000256" key="2">
    <source>
        <dbReference type="ARBA" id="ARBA00022679"/>
    </source>
</evidence>
<comment type="similarity">
    <text evidence="6">Belongs to the RNA polymerase beta' chain family.</text>
</comment>
<proteinExistence type="inferred from homology"/>
<dbReference type="GO" id="GO:0000428">
    <property type="term" value="C:DNA-directed RNA polymerase complex"/>
    <property type="evidence" value="ECO:0007669"/>
    <property type="project" value="UniProtKB-KW"/>
</dbReference>
<dbReference type="InterPro" id="IPR006592">
    <property type="entry name" value="RNA_pol_N"/>
</dbReference>
<dbReference type="EC" id="2.7.7.6" evidence="6"/>
<dbReference type="InterPro" id="IPR007080">
    <property type="entry name" value="RNA_pol_Rpb1_1"/>
</dbReference>
<evidence type="ECO:0000256" key="7">
    <source>
        <dbReference type="SAM" id="MobiDB-lite"/>
    </source>
</evidence>
<dbReference type="InterPro" id="IPR042102">
    <property type="entry name" value="RNA_pol_Rpb1_3_sf"/>
</dbReference>
<reference evidence="9" key="1">
    <citation type="journal article" date="2019" name="MBio">
        <title>Virus Genomes from Deep Sea Sediments Expand the Ocean Megavirome and Support Independent Origins of Viral Gigantism.</title>
        <authorList>
            <person name="Backstrom D."/>
            <person name="Yutin N."/>
            <person name="Jorgensen S.L."/>
            <person name="Dharamshi J."/>
            <person name="Homa F."/>
            <person name="Zaremba-Niedwiedzka K."/>
            <person name="Spang A."/>
            <person name="Wolf Y.I."/>
            <person name="Koonin E.V."/>
            <person name="Ettema T.J."/>
        </authorList>
    </citation>
    <scope>NUCLEOTIDE SEQUENCE</scope>
</reference>
<dbReference type="GO" id="GO:0003899">
    <property type="term" value="F:DNA-directed RNA polymerase activity"/>
    <property type="evidence" value="ECO:0007669"/>
    <property type="project" value="UniProtKB-EC"/>
</dbReference>
<accession>A0A481ZC37</accession>
<evidence type="ECO:0000259" key="8">
    <source>
        <dbReference type="SMART" id="SM00663"/>
    </source>
</evidence>
<evidence type="ECO:0000256" key="5">
    <source>
        <dbReference type="ARBA" id="ARBA00048552"/>
    </source>
</evidence>
<gene>
    <name evidence="9" type="ORF">LCPAC403_00360</name>
</gene>
<dbReference type="InterPro" id="IPR000722">
    <property type="entry name" value="RNA_pol_asu"/>
</dbReference>
<dbReference type="Gene3D" id="6.20.50.80">
    <property type="match status" value="1"/>
</dbReference>
<feature type="region of interest" description="Disordered" evidence="7">
    <location>
        <begin position="252"/>
        <end position="290"/>
    </location>
</feature>
<dbReference type="Pfam" id="PF04997">
    <property type="entry name" value="RNA_pol_Rpb1_1"/>
    <property type="match status" value="1"/>
</dbReference>
<organism evidence="9">
    <name type="scientific">Pithovirus LCPAC403</name>
    <dbReference type="NCBI Taxonomy" id="2506596"/>
    <lineage>
        <taxon>Viruses</taxon>
        <taxon>Pithoviruses</taxon>
    </lineage>
</organism>
<protein>
    <recommendedName>
        <fullName evidence="6">DNA-directed RNA polymerase subunit</fullName>
        <ecNumber evidence="6">2.7.7.6</ecNumber>
    </recommendedName>
</protein>
<keyword evidence="4 6" id="KW-0804">Transcription</keyword>
<dbReference type="Gene3D" id="2.40.40.20">
    <property type="match status" value="1"/>
</dbReference>
<comment type="catalytic activity">
    <reaction evidence="5 6">
        <text>RNA(n) + a ribonucleoside 5'-triphosphate = RNA(n+1) + diphosphate</text>
        <dbReference type="Rhea" id="RHEA:21248"/>
        <dbReference type="Rhea" id="RHEA-COMP:14527"/>
        <dbReference type="Rhea" id="RHEA-COMP:17342"/>
        <dbReference type="ChEBI" id="CHEBI:33019"/>
        <dbReference type="ChEBI" id="CHEBI:61557"/>
        <dbReference type="ChEBI" id="CHEBI:140395"/>
        <dbReference type="EC" id="2.7.7.6"/>
    </reaction>
</comment>
<keyword evidence="2 6" id="KW-0808">Transferase</keyword>
<evidence type="ECO:0000256" key="6">
    <source>
        <dbReference type="RuleBase" id="RU004279"/>
    </source>
</evidence>
<dbReference type="InterPro" id="IPR044893">
    <property type="entry name" value="RNA_pol_Rpb1_clamp_domain"/>
</dbReference>
<dbReference type="InterPro" id="IPR007066">
    <property type="entry name" value="RNA_pol_Rpb1_3"/>
</dbReference>
<dbReference type="GO" id="GO:0003677">
    <property type="term" value="F:DNA binding"/>
    <property type="evidence" value="ECO:0007669"/>
    <property type="project" value="InterPro"/>
</dbReference>
<keyword evidence="3 6" id="KW-0548">Nucleotidyltransferase</keyword>
<dbReference type="SUPFAM" id="SSF64484">
    <property type="entry name" value="beta and beta-prime subunits of DNA dependent RNA-polymerase"/>
    <property type="match status" value="1"/>
</dbReference>
<evidence type="ECO:0000313" key="9">
    <source>
        <dbReference type="EMBL" id="QBK92902.1"/>
    </source>
</evidence>
<dbReference type="Pfam" id="PF00623">
    <property type="entry name" value="RNA_pol_Rpb1_2"/>
    <property type="match status" value="1"/>
</dbReference>
<dbReference type="SMART" id="SM00663">
    <property type="entry name" value="RPOLA_N"/>
    <property type="match status" value="1"/>
</dbReference>
<comment type="function">
    <text evidence="6">DNA-dependent RNA polymerase catalyzes the transcription of DNA into RNA using the four ribonucleoside triphosphates as substrates.</text>
</comment>
<evidence type="ECO:0000256" key="3">
    <source>
        <dbReference type="ARBA" id="ARBA00022695"/>
    </source>
</evidence>
<sequence length="1892" mass="216596">MTKTFKIDILVQRLILYVKRMNQIRHAPPNKSVRLKGEINLEDESKFYSFDLTSDPNNHVAHDIEANLPDVEISSFVQTTYDFKDLEKVALIITDPGEEGTGTVNSTHLGVTDNTIKCSKCGKNNLKCDGHLGLIKFAVPINHPFALEKDIITNILRSVCNSCACPMLSEKEMLFHGLIRRKDNSDDDFPYEITRRSNLHLKAMAKESAKAELCRCEGKCWEEQSDLCRTIEQEEKERPEYKTVKFKKKKKWERKEEREEEEEKKGKKKKPKCDTNPQLSKAESRRKASHENWNTGEIQFRYKSQKVDKWFIKSSESILKIFDCISDYTATLLGFTNGSHPRNLIMQGLPVFPPCGRPPLGFNDTRKENPLTYTYRTIVRLNNKLLTMIKSGRHLREPGEEKKKKRKKTVDDFQSILTKLKTKVRDLMLQTETQGTRSHETVTSIKTMITGKFGIIRRHMMGHRVNWSARTVLSVNANIDVDEIAIPEKFADELTREITVTYDNISDMKNLLRKGKIKTVMHKGQTRKKVLDANRNKIVLRVGDKVARPIQEGDYVIFSRQPVLHRFGFMAHKVRFWKALTIGIHISVTTPYGADFDGDEGTLHIPRSDEAFLEMKNIMSIRDCILGDKNNRPIISMIFHAPAAAYKLTAEKKMIDMYLFGILMSEVRDINVEDLLQRAIDAGVLNKPPEYLNKRIKMKRIEVVEAFYSRKKMPRKVAKKEYRIEKIVRFKTMKERLAAEKMKAKKIKEGKLRKERERALEILPPKQIEGVERMEIPDFIRDAISMSNSEADANVKAAKEEIFDRYADLIKDLKSSMAEEISTVKTIRITERIRVEKKNRDREMLAEVNRLYDIRDLELDTILKISESRKTIKPIPELFLPITLLDRMSMANMKIPGKIVFSSLLPKDMWYSSGMVLIENGILKKGAITAKHIGSASGSLVHELALDYRYNKDIVVNFISDGTRMLNKFLSNEGLSVGLEDCIPVDPSGELLKKKEEEIMRINALVSEEMSKPVNNPIEEARRERRILSHISSLKNLSLKYTRKNNNLELMLESGAKGNILNLTQIMDSPGQQYVNGVRLPLGLLDGKRCIPYFDYGEVGPASRGFCKNGFLVGMRPAESFFAHMGGRDSLMNTAIKTADIGDLQRKLAKSLEDIMVHQDGTVRDSSGKIYQFVYGNDGLNPTNLIRNDFAQGFIPFPININSAIGRLDYEFGGSVSIKFDEEHIDKILNSIPPIRCILQDMSENLTKNMKKTIHDHLIDLSFKPGDREDTYITKLAYDFQMMFKKANIESGTMVGVRASSSIGEPLTQLALSSFHQSGSSRNVTSGIEAVKEFLHATEPKTPSLRIIFDPSKVQLGVLDNGLRFPTTKDLFILRRKFVHLTVESLITKYDTLEFDEYDFWYDDYVKLTGTQKEREDPKWFMRLTMNVEKMVDYNITPYDIVDTFMDDINPMLMVIPSPMFMGIINLYPRKRQLQSSKFGGNEDNILIFLEKTVVESLSKTTVSGVLGIKDAFPTEEVVILGIMKEIKVDKNRWNLWYNKGHMNISGITENHIIHLLNVSGITITEETSDYIEVLDDWDEEKDERSETPLKYIRKLISKESEEEERFNIMQLKILIQTMDDLKNPPYLPVLEASRIKYLETDGANLLGVISFDGISKKSIMTTNLHETLSTLGIEALRTNYIQLFVQTLTREGVYVDLHHISLLADYVTHMGAFDPVTYSGMIKHKASMIDTASLEQANDHICEVSIYGNRDLISSVSTAIAVGTKAEIGYYYNRVNKKEKKEIDDIDMVSLDDLNEAFDNLDMDDLDDTVLGEAIIDDIEFEGEPIDKPVTISRERRVGEEALLHKFELSSEDEELEEAIVDLPEFEGEPIRSDYMNRSIERVLASEKMKF</sequence>
<dbReference type="GO" id="GO:0006351">
    <property type="term" value="P:DNA-templated transcription"/>
    <property type="evidence" value="ECO:0007669"/>
    <property type="project" value="InterPro"/>
</dbReference>
<dbReference type="Gene3D" id="6.10.250.2940">
    <property type="match status" value="1"/>
</dbReference>
<dbReference type="Gene3D" id="1.10.132.30">
    <property type="match status" value="1"/>
</dbReference>
<keyword evidence="1 6" id="KW-0240">DNA-directed RNA polymerase</keyword>
<dbReference type="Gene3D" id="3.30.1490.180">
    <property type="entry name" value="RNA polymerase ii"/>
    <property type="match status" value="1"/>
</dbReference>
<dbReference type="InterPro" id="IPR007083">
    <property type="entry name" value="RNA_pol_Rpb1_4"/>
</dbReference>
<dbReference type="Gene3D" id="1.10.274.100">
    <property type="entry name" value="RNA polymerase Rpb1, domain 3"/>
    <property type="match status" value="1"/>
</dbReference>
<dbReference type="PANTHER" id="PTHR19376">
    <property type="entry name" value="DNA-DIRECTED RNA POLYMERASE"/>
    <property type="match status" value="1"/>
</dbReference>
<name>A0A481ZC37_9VIRU</name>
<dbReference type="Gene3D" id="4.10.860.120">
    <property type="entry name" value="RNA polymerase II, clamp domain"/>
    <property type="match status" value="1"/>
</dbReference>
<dbReference type="InterPro" id="IPR045867">
    <property type="entry name" value="DNA-dir_RpoC_beta_prime"/>
</dbReference>
<dbReference type="Pfam" id="PF04983">
    <property type="entry name" value="RNA_pol_Rpb1_3"/>
    <property type="match status" value="1"/>
</dbReference>
<feature type="domain" description="RNA polymerase N-terminal" evidence="8">
    <location>
        <begin position="342"/>
        <end position="649"/>
    </location>
</feature>